<gene>
    <name evidence="2" type="ORF">GCM10022223_21750</name>
</gene>
<feature type="transmembrane region" description="Helical" evidence="1">
    <location>
        <begin position="70"/>
        <end position="87"/>
    </location>
</feature>
<evidence type="ECO:0008006" key="4">
    <source>
        <dbReference type="Google" id="ProtNLM"/>
    </source>
</evidence>
<evidence type="ECO:0000313" key="3">
    <source>
        <dbReference type="Proteomes" id="UP001501074"/>
    </source>
</evidence>
<dbReference type="Proteomes" id="UP001501074">
    <property type="component" value="Unassembled WGS sequence"/>
</dbReference>
<keyword evidence="1" id="KW-1133">Transmembrane helix</keyword>
<keyword evidence="3" id="KW-1185">Reference proteome</keyword>
<dbReference type="RefSeq" id="WP_231483161.1">
    <property type="nucleotide sequence ID" value="NZ_BAAAZO010000003.1"/>
</dbReference>
<name>A0ABP6ZCV5_9ACTN</name>
<protein>
    <recommendedName>
        <fullName evidence="4">Integral membrane protein</fullName>
    </recommendedName>
</protein>
<evidence type="ECO:0000256" key="1">
    <source>
        <dbReference type="SAM" id="Phobius"/>
    </source>
</evidence>
<sequence length="210" mass="21984">MSTRAAERQLVEGKLRVLRAGAFSACAVSLAAVAHLLAGGIAPSPVLLAALALILAPIAVLSAGKLRRPTTVGTAMIAVQTGLHWLFGQFGPAADCVQMSSHLGHPGMTQAGSMVCQDHPAMTMGTSSPLMLLAHLSAAALLGLLLSKGETALWRMLSWIFPKLPGRFRPLPVPTRLRRTASRRTVPLRPEPLIGAVGRRGPPCPSAIFA</sequence>
<comment type="caution">
    <text evidence="2">The sequence shown here is derived from an EMBL/GenBank/DDBJ whole genome shotgun (WGS) entry which is preliminary data.</text>
</comment>
<organism evidence="2 3">
    <name type="scientific">Kineosporia mesophila</name>
    <dbReference type="NCBI Taxonomy" id="566012"/>
    <lineage>
        <taxon>Bacteria</taxon>
        <taxon>Bacillati</taxon>
        <taxon>Actinomycetota</taxon>
        <taxon>Actinomycetes</taxon>
        <taxon>Kineosporiales</taxon>
        <taxon>Kineosporiaceae</taxon>
        <taxon>Kineosporia</taxon>
    </lineage>
</organism>
<accession>A0ABP6ZCV5</accession>
<keyword evidence="1" id="KW-0472">Membrane</keyword>
<feature type="transmembrane region" description="Helical" evidence="1">
    <location>
        <begin position="130"/>
        <end position="147"/>
    </location>
</feature>
<evidence type="ECO:0000313" key="2">
    <source>
        <dbReference type="EMBL" id="GAA3605643.1"/>
    </source>
</evidence>
<feature type="transmembrane region" description="Helical" evidence="1">
    <location>
        <begin position="20"/>
        <end position="38"/>
    </location>
</feature>
<feature type="transmembrane region" description="Helical" evidence="1">
    <location>
        <begin position="44"/>
        <end position="63"/>
    </location>
</feature>
<keyword evidence="1" id="KW-0812">Transmembrane</keyword>
<dbReference type="EMBL" id="BAAAZO010000003">
    <property type="protein sequence ID" value="GAA3605643.1"/>
    <property type="molecule type" value="Genomic_DNA"/>
</dbReference>
<reference evidence="3" key="1">
    <citation type="journal article" date="2019" name="Int. J. Syst. Evol. Microbiol.">
        <title>The Global Catalogue of Microorganisms (GCM) 10K type strain sequencing project: providing services to taxonomists for standard genome sequencing and annotation.</title>
        <authorList>
            <consortium name="The Broad Institute Genomics Platform"/>
            <consortium name="The Broad Institute Genome Sequencing Center for Infectious Disease"/>
            <person name="Wu L."/>
            <person name="Ma J."/>
        </authorList>
    </citation>
    <scope>NUCLEOTIDE SEQUENCE [LARGE SCALE GENOMIC DNA]</scope>
    <source>
        <strain evidence="3">JCM 16902</strain>
    </source>
</reference>
<proteinExistence type="predicted"/>